<sequence>MRISQICCLVLMCSSLCGWAQEQDSVEVKPLKFAIYPAVGYSPETKFSFGTVAFFVFNKPSSKHGFHRPSSITPYIIFTTNKQVTIKSDFDLFFNNGMNLNMQARIFDFPDNYYGIGNETDPEMSEVYTDKYIQLAGSLFKPINPKIFAGLLFDFQYNKIEGIVDSGLLASDAPVGVAGGFNMGVGPGMRYDTRNSTLWPTHGRLINAGITLFGKAFGGEYNYTNFVVDYRQYMKLFGPKSVLAFQVKMDMSSGDDIPFYKLNKIGGGGRLRGFEHRNLYRDRQAVYVQVEARQELFWRFGGVLFVGAGEVFHSFSDFQAEDIRLVYGLGGRFRAMKDEKLNFRMDVGFTDNGQYAFYLSVREAF</sequence>
<dbReference type="Pfam" id="PF01103">
    <property type="entry name" value="Omp85"/>
    <property type="match status" value="1"/>
</dbReference>
<evidence type="ECO:0000256" key="2">
    <source>
        <dbReference type="ARBA" id="ARBA00023136"/>
    </source>
</evidence>
<organism evidence="5 6">
    <name type="scientific">Reichenbachiella carrageenanivorans</name>
    <dbReference type="NCBI Taxonomy" id="2979869"/>
    <lineage>
        <taxon>Bacteria</taxon>
        <taxon>Pseudomonadati</taxon>
        <taxon>Bacteroidota</taxon>
        <taxon>Cytophagia</taxon>
        <taxon>Cytophagales</taxon>
        <taxon>Reichenbachiellaceae</taxon>
        <taxon>Reichenbachiella</taxon>
    </lineage>
</organism>
<feature type="domain" description="Bacterial surface antigen (D15)" evidence="4">
    <location>
        <begin position="93"/>
        <end position="328"/>
    </location>
</feature>
<feature type="signal peptide" evidence="3">
    <location>
        <begin position="1"/>
        <end position="20"/>
    </location>
</feature>
<evidence type="ECO:0000313" key="6">
    <source>
        <dbReference type="Proteomes" id="UP001062165"/>
    </source>
</evidence>
<dbReference type="RefSeq" id="WP_263051410.1">
    <property type="nucleotide sequence ID" value="NZ_CP106735.1"/>
</dbReference>
<keyword evidence="3" id="KW-0732">Signal</keyword>
<evidence type="ECO:0000256" key="1">
    <source>
        <dbReference type="ARBA" id="ARBA00004370"/>
    </source>
</evidence>
<evidence type="ECO:0000256" key="3">
    <source>
        <dbReference type="SAM" id="SignalP"/>
    </source>
</evidence>
<dbReference type="Proteomes" id="UP001062165">
    <property type="component" value="Chromosome"/>
</dbReference>
<dbReference type="InterPro" id="IPR000184">
    <property type="entry name" value="Bac_surfAg_D15"/>
</dbReference>
<evidence type="ECO:0000259" key="4">
    <source>
        <dbReference type="Pfam" id="PF01103"/>
    </source>
</evidence>
<gene>
    <name evidence="5" type="ORF">N7E81_00955</name>
</gene>
<keyword evidence="2" id="KW-0472">Membrane</keyword>
<accession>A0ABY6D0I1</accession>
<comment type="subcellular location">
    <subcellularLocation>
        <location evidence="1">Membrane</location>
    </subcellularLocation>
</comment>
<keyword evidence="6" id="KW-1185">Reference proteome</keyword>
<proteinExistence type="predicted"/>
<feature type="chain" id="PRO_5047037128" evidence="3">
    <location>
        <begin position="21"/>
        <end position="365"/>
    </location>
</feature>
<reference evidence="5" key="1">
    <citation type="submission" date="2022-10" db="EMBL/GenBank/DDBJ databases">
        <title>Comparative genomics and taxonomic characterization of three novel marine species of genus Reichenbachiella exhibiting antioxidant and polysaccharide degradation activities.</title>
        <authorList>
            <person name="Muhammad N."/>
            <person name="Lee Y.-J."/>
            <person name="Ko J."/>
            <person name="Kim S.-G."/>
        </authorList>
    </citation>
    <scope>NUCLEOTIDE SEQUENCE</scope>
    <source>
        <strain evidence="5">Wsw4-B4</strain>
    </source>
</reference>
<dbReference type="EMBL" id="CP106735">
    <property type="protein sequence ID" value="UXX79679.1"/>
    <property type="molecule type" value="Genomic_DNA"/>
</dbReference>
<evidence type="ECO:0000313" key="5">
    <source>
        <dbReference type="EMBL" id="UXX79679.1"/>
    </source>
</evidence>
<protein>
    <submittedName>
        <fullName evidence="5">BamA/TamA family outer membrane protein</fullName>
    </submittedName>
</protein>
<name>A0ABY6D0I1_9BACT</name>
<dbReference type="Gene3D" id="2.40.160.50">
    <property type="entry name" value="membrane protein fhac: a member of the omp85/tpsb transporter family"/>
    <property type="match status" value="1"/>
</dbReference>